<dbReference type="InterPro" id="IPR017925">
    <property type="entry name" value="DHFR_CS"/>
</dbReference>
<sequence length="174" mass="19978">MEMLKLTAVVATDRNRLIGRDNDLPWDCPEELQAFKQLTIGQTLLMGRQTFESIVKRRKAPLVERRHLVLTHRPGPPWPDVQYLPSLEEALVCARQKTLFVIGGASVYAQCARLLDTLYLSLIPGEHTGDTYLPDLGYCWNIVAEEGFKTFVRYKFQRDEQAHFDWSQLGAQKT</sequence>
<dbReference type="InterPro" id="IPR024072">
    <property type="entry name" value="DHFR-like_dom_sf"/>
</dbReference>
<evidence type="ECO:0000256" key="3">
    <source>
        <dbReference type="ARBA" id="ARBA00012856"/>
    </source>
</evidence>
<dbReference type="GO" id="GO:0005829">
    <property type="term" value="C:cytosol"/>
    <property type="evidence" value="ECO:0007669"/>
    <property type="project" value="TreeGrafter"/>
</dbReference>
<dbReference type="GO" id="GO:0046655">
    <property type="term" value="P:folic acid metabolic process"/>
    <property type="evidence" value="ECO:0007669"/>
    <property type="project" value="TreeGrafter"/>
</dbReference>
<evidence type="ECO:0000256" key="7">
    <source>
        <dbReference type="PIRNR" id="PIRNR000194"/>
    </source>
</evidence>
<dbReference type="SUPFAM" id="SSF53597">
    <property type="entry name" value="Dihydrofolate reductase-like"/>
    <property type="match status" value="1"/>
</dbReference>
<gene>
    <name evidence="10" type="primary">folA</name>
    <name evidence="10" type="ORF">GKIL_3355</name>
</gene>
<keyword evidence="6 7" id="KW-0560">Oxidoreductase</keyword>
<dbReference type="PRINTS" id="PR00070">
    <property type="entry name" value="DHFR"/>
</dbReference>
<evidence type="ECO:0000259" key="9">
    <source>
        <dbReference type="PROSITE" id="PS51330"/>
    </source>
</evidence>
<dbReference type="EMBL" id="CP003587">
    <property type="protein sequence ID" value="AGY59601.1"/>
    <property type="molecule type" value="Genomic_DNA"/>
</dbReference>
<dbReference type="KEGG" id="glj:GKIL_3355"/>
<evidence type="ECO:0000256" key="5">
    <source>
        <dbReference type="ARBA" id="ARBA00022857"/>
    </source>
</evidence>
<name>U5QKZ6_GLOK1</name>
<dbReference type="GO" id="GO:0004146">
    <property type="term" value="F:dihydrofolate reductase activity"/>
    <property type="evidence" value="ECO:0007669"/>
    <property type="project" value="UniProtKB-EC"/>
</dbReference>
<dbReference type="GO" id="GO:0046452">
    <property type="term" value="P:dihydrofolate metabolic process"/>
    <property type="evidence" value="ECO:0007669"/>
    <property type="project" value="TreeGrafter"/>
</dbReference>
<dbReference type="AlphaFoldDB" id="U5QKZ6"/>
<dbReference type="GO" id="GO:0046654">
    <property type="term" value="P:tetrahydrofolate biosynthetic process"/>
    <property type="evidence" value="ECO:0007669"/>
    <property type="project" value="UniProtKB-UniPathway"/>
</dbReference>
<evidence type="ECO:0000313" key="10">
    <source>
        <dbReference type="EMBL" id="AGY59601.1"/>
    </source>
</evidence>
<comment type="pathway">
    <text evidence="1 7">Cofactor biosynthesis; tetrahydrofolate biosynthesis; 5,6,7,8-tetrahydrofolate from 7,8-dihydrofolate: step 1/1.</text>
</comment>
<keyword evidence="5 7" id="KW-0521">NADP</keyword>
<dbReference type="PROSITE" id="PS51330">
    <property type="entry name" value="DHFR_2"/>
    <property type="match status" value="1"/>
</dbReference>
<keyword evidence="11" id="KW-1185">Reference proteome</keyword>
<dbReference type="Proteomes" id="UP000017396">
    <property type="component" value="Chromosome"/>
</dbReference>
<dbReference type="GO" id="GO:0050661">
    <property type="term" value="F:NADP binding"/>
    <property type="evidence" value="ECO:0007669"/>
    <property type="project" value="InterPro"/>
</dbReference>
<dbReference type="STRING" id="1183438.GKIL_3355"/>
<evidence type="ECO:0000256" key="4">
    <source>
        <dbReference type="ARBA" id="ARBA00022563"/>
    </source>
</evidence>
<dbReference type="eggNOG" id="COG0262">
    <property type="taxonomic scope" value="Bacteria"/>
</dbReference>
<protein>
    <recommendedName>
        <fullName evidence="3 7">Dihydrofolate reductase</fullName>
        <ecNumber evidence="3 7">1.5.1.3</ecNumber>
    </recommendedName>
</protein>
<evidence type="ECO:0000313" key="11">
    <source>
        <dbReference type="Proteomes" id="UP000017396"/>
    </source>
</evidence>
<evidence type="ECO:0000256" key="2">
    <source>
        <dbReference type="ARBA" id="ARBA00009539"/>
    </source>
</evidence>
<dbReference type="HOGENOM" id="CLU_043966_5_1_3"/>
<comment type="similarity">
    <text evidence="2 7 8">Belongs to the dihydrofolate reductase family.</text>
</comment>
<organism evidence="10 11">
    <name type="scientific">Gloeobacter kilaueensis (strain ATCC BAA-2537 / CCAP 1431/1 / ULC 316 / JS1)</name>
    <dbReference type="NCBI Taxonomy" id="1183438"/>
    <lineage>
        <taxon>Bacteria</taxon>
        <taxon>Bacillati</taxon>
        <taxon>Cyanobacteriota</taxon>
        <taxon>Cyanophyceae</taxon>
        <taxon>Gloeobacterales</taxon>
        <taxon>Gloeobacteraceae</taxon>
        <taxon>Gloeobacter</taxon>
    </lineage>
</organism>
<dbReference type="EC" id="1.5.1.3" evidence="3 7"/>
<proteinExistence type="inferred from homology"/>
<dbReference type="PATRIC" id="fig|1183438.3.peg.3298"/>
<evidence type="ECO:0000256" key="1">
    <source>
        <dbReference type="ARBA" id="ARBA00004903"/>
    </source>
</evidence>
<dbReference type="Gene3D" id="3.40.430.10">
    <property type="entry name" value="Dihydrofolate Reductase, subunit A"/>
    <property type="match status" value="1"/>
</dbReference>
<keyword evidence="4 7" id="KW-0554">One-carbon metabolism</keyword>
<comment type="function">
    <text evidence="7">Key enzyme in folate metabolism. Catalyzes an essential reaction for de novo glycine and purine synthesis, and for DNA precursor synthesis.</text>
</comment>
<dbReference type="PANTHER" id="PTHR48069:SF3">
    <property type="entry name" value="DIHYDROFOLATE REDUCTASE"/>
    <property type="match status" value="1"/>
</dbReference>
<dbReference type="RefSeq" id="WP_023174894.1">
    <property type="nucleotide sequence ID" value="NC_022600.1"/>
</dbReference>
<comment type="catalytic activity">
    <reaction evidence="7">
        <text>(6S)-5,6,7,8-tetrahydrofolate + NADP(+) = 7,8-dihydrofolate + NADPH + H(+)</text>
        <dbReference type="Rhea" id="RHEA:15009"/>
        <dbReference type="ChEBI" id="CHEBI:15378"/>
        <dbReference type="ChEBI" id="CHEBI:57451"/>
        <dbReference type="ChEBI" id="CHEBI:57453"/>
        <dbReference type="ChEBI" id="CHEBI:57783"/>
        <dbReference type="ChEBI" id="CHEBI:58349"/>
        <dbReference type="EC" id="1.5.1.3"/>
    </reaction>
</comment>
<dbReference type="Pfam" id="PF00186">
    <property type="entry name" value="DHFR_1"/>
    <property type="match status" value="1"/>
</dbReference>
<dbReference type="UniPathway" id="UPA00077">
    <property type="reaction ID" value="UER00158"/>
</dbReference>
<dbReference type="InterPro" id="IPR001796">
    <property type="entry name" value="DHFR_dom"/>
</dbReference>
<reference evidence="10 11" key="1">
    <citation type="journal article" date="2013" name="PLoS ONE">
        <title>Cultivation and Complete Genome Sequencing of Gloeobacter kilaueensis sp. nov., from a Lava Cave in Kilauea Caldera, Hawai'i.</title>
        <authorList>
            <person name="Saw J.H."/>
            <person name="Schatz M."/>
            <person name="Brown M.V."/>
            <person name="Kunkel D.D."/>
            <person name="Foster J.S."/>
            <person name="Shick H."/>
            <person name="Christensen S."/>
            <person name="Hou S."/>
            <person name="Wan X."/>
            <person name="Donachie S.P."/>
        </authorList>
    </citation>
    <scope>NUCLEOTIDE SEQUENCE [LARGE SCALE GENOMIC DNA]</scope>
    <source>
        <strain evidence="11">JS</strain>
    </source>
</reference>
<evidence type="ECO:0000256" key="8">
    <source>
        <dbReference type="RuleBase" id="RU004474"/>
    </source>
</evidence>
<dbReference type="InterPro" id="IPR012259">
    <property type="entry name" value="DHFR"/>
</dbReference>
<dbReference type="PANTHER" id="PTHR48069">
    <property type="entry name" value="DIHYDROFOLATE REDUCTASE"/>
    <property type="match status" value="1"/>
</dbReference>
<accession>U5QKZ6</accession>
<dbReference type="GO" id="GO:0006730">
    <property type="term" value="P:one-carbon metabolic process"/>
    <property type="evidence" value="ECO:0007669"/>
    <property type="project" value="UniProtKB-KW"/>
</dbReference>
<feature type="domain" description="DHFR" evidence="9">
    <location>
        <begin position="5"/>
        <end position="174"/>
    </location>
</feature>
<dbReference type="PIRSF" id="PIRSF000194">
    <property type="entry name" value="DHFR"/>
    <property type="match status" value="1"/>
</dbReference>
<evidence type="ECO:0000256" key="6">
    <source>
        <dbReference type="ARBA" id="ARBA00023002"/>
    </source>
</evidence>
<dbReference type="CDD" id="cd00209">
    <property type="entry name" value="DHFR"/>
    <property type="match status" value="1"/>
</dbReference>
<dbReference type="PROSITE" id="PS00075">
    <property type="entry name" value="DHFR_1"/>
    <property type="match status" value="1"/>
</dbReference>